<dbReference type="Pfam" id="PF13839">
    <property type="entry name" value="PC-Esterase"/>
    <property type="match status" value="1"/>
</dbReference>
<evidence type="ECO:0000256" key="4">
    <source>
        <dbReference type="ARBA" id="ARBA00022692"/>
    </source>
</evidence>
<dbReference type="Proteomes" id="UP001140206">
    <property type="component" value="Chromosome 1"/>
</dbReference>
<evidence type="ECO:0000256" key="2">
    <source>
        <dbReference type="ARBA" id="ARBA00007727"/>
    </source>
</evidence>
<dbReference type="PANTHER" id="PTHR32285">
    <property type="entry name" value="PROTEIN TRICHOME BIREFRINGENCE-LIKE 9-RELATED"/>
    <property type="match status" value="1"/>
</dbReference>
<dbReference type="GO" id="GO:0000139">
    <property type="term" value="C:Golgi membrane"/>
    <property type="evidence" value="ECO:0007669"/>
    <property type="project" value="UniProtKB-SubCell"/>
</dbReference>
<keyword evidence="5" id="KW-0735">Signal-anchor</keyword>
<dbReference type="AlphaFoldDB" id="A0AAV8H125"/>
<evidence type="ECO:0000259" key="9">
    <source>
        <dbReference type="Pfam" id="PF13839"/>
    </source>
</evidence>
<organism evidence="11 12">
    <name type="scientific">Rhynchospora pubera</name>
    <dbReference type="NCBI Taxonomy" id="906938"/>
    <lineage>
        <taxon>Eukaryota</taxon>
        <taxon>Viridiplantae</taxon>
        <taxon>Streptophyta</taxon>
        <taxon>Embryophyta</taxon>
        <taxon>Tracheophyta</taxon>
        <taxon>Spermatophyta</taxon>
        <taxon>Magnoliopsida</taxon>
        <taxon>Liliopsida</taxon>
        <taxon>Poales</taxon>
        <taxon>Cyperaceae</taxon>
        <taxon>Cyperoideae</taxon>
        <taxon>Rhynchosporeae</taxon>
        <taxon>Rhynchospora</taxon>
    </lineage>
</organism>
<comment type="caution">
    <text evidence="11">The sequence shown here is derived from an EMBL/GenBank/DDBJ whole genome shotgun (WGS) entry which is preliminary data.</text>
</comment>
<dbReference type="InterPro" id="IPR025846">
    <property type="entry name" value="TBL_N"/>
</dbReference>
<keyword evidence="4" id="KW-0812">Transmembrane</keyword>
<protein>
    <submittedName>
        <fullName evidence="11">Protein trichome birefringence</fullName>
    </submittedName>
</protein>
<keyword evidence="7" id="KW-0333">Golgi apparatus</keyword>
<name>A0AAV8H125_9POAL</name>
<comment type="subcellular location">
    <subcellularLocation>
        <location evidence="1">Golgi apparatus membrane</location>
        <topology evidence="1">Single-pass type II membrane protein</topology>
    </subcellularLocation>
</comment>
<sequence>MVIGSAALCGLIFTEHFRSVTGKAMDMLNASTLQAIYDSSMAWKKEEEGMIEEDDQFKFDPKNCSVTNGKWVFKESKNLPYNESTCPYLDDIVKCRSNGRPDKDYMYWEWELDDCTLPRFDAKSVLRKLKGKRLMFVGDSLQLYQWLSFVCLVQSVIPATEKSMHKTITLSVFIAKEYNATIEFYWTPFLIESNTDVQIVGDPSQRILHLDSIEKHAQHWTGVDILVFDTYVWWMNADKIKSVWGKVANADEGFEELDRTVAYRIGLRTWANWIDSTLDPNKAKVFFTTMSPTHFRSEDWSHKGNIRCFNETRPVLEKGYWGTSSNRGMMEVVSSMLERMRTPVTVLNVTQLSEHRIDGHVSVYTASQGRPLTDEQKANPQQYADCIHWCLPGVPDTWNQLLYAYL</sequence>
<evidence type="ECO:0000256" key="8">
    <source>
        <dbReference type="ARBA" id="ARBA00023136"/>
    </source>
</evidence>
<keyword evidence="12" id="KW-1185">Reference proteome</keyword>
<dbReference type="EMBL" id="JAMFTS010000001">
    <property type="protein sequence ID" value="KAJ4809521.1"/>
    <property type="molecule type" value="Genomic_DNA"/>
</dbReference>
<dbReference type="InterPro" id="IPR026057">
    <property type="entry name" value="TBL_C"/>
</dbReference>
<keyword evidence="8" id="KW-0472">Membrane</keyword>
<gene>
    <name evidence="11" type="ORF">LUZ62_022087</name>
</gene>
<proteinExistence type="inferred from homology"/>
<feature type="domain" description="Trichome birefringence-like N-terminal" evidence="10">
    <location>
        <begin position="62"/>
        <end position="115"/>
    </location>
</feature>
<evidence type="ECO:0000256" key="6">
    <source>
        <dbReference type="ARBA" id="ARBA00022989"/>
    </source>
</evidence>
<evidence type="ECO:0000313" key="11">
    <source>
        <dbReference type="EMBL" id="KAJ4809521.1"/>
    </source>
</evidence>
<evidence type="ECO:0000259" key="10">
    <source>
        <dbReference type="Pfam" id="PF14416"/>
    </source>
</evidence>
<dbReference type="GO" id="GO:1990538">
    <property type="term" value="F:xylan O-acetyltransferase activity"/>
    <property type="evidence" value="ECO:0007669"/>
    <property type="project" value="UniProtKB-ARBA"/>
</dbReference>
<keyword evidence="6" id="KW-1133">Transmembrane helix</keyword>
<dbReference type="Pfam" id="PF14416">
    <property type="entry name" value="PMR5N"/>
    <property type="match status" value="1"/>
</dbReference>
<evidence type="ECO:0000256" key="5">
    <source>
        <dbReference type="ARBA" id="ARBA00022968"/>
    </source>
</evidence>
<evidence type="ECO:0000256" key="7">
    <source>
        <dbReference type="ARBA" id="ARBA00023034"/>
    </source>
</evidence>
<evidence type="ECO:0000313" key="12">
    <source>
        <dbReference type="Proteomes" id="UP001140206"/>
    </source>
</evidence>
<feature type="domain" description="Trichome birefringence-like C-terminal" evidence="9">
    <location>
        <begin position="117"/>
        <end position="404"/>
    </location>
</feature>
<evidence type="ECO:0000256" key="3">
    <source>
        <dbReference type="ARBA" id="ARBA00022679"/>
    </source>
</evidence>
<keyword evidence="3" id="KW-0808">Transferase</keyword>
<evidence type="ECO:0000256" key="1">
    <source>
        <dbReference type="ARBA" id="ARBA00004323"/>
    </source>
</evidence>
<accession>A0AAV8H125</accession>
<reference evidence="11" key="1">
    <citation type="submission" date="2022-08" db="EMBL/GenBank/DDBJ databases">
        <authorList>
            <person name="Marques A."/>
        </authorList>
    </citation>
    <scope>NUCLEOTIDE SEQUENCE</scope>
    <source>
        <strain evidence="11">RhyPub2mFocal</strain>
        <tissue evidence="11">Leaves</tissue>
    </source>
</reference>
<dbReference type="PANTHER" id="PTHR32285:SF7">
    <property type="entry name" value="PROTEIN TRICHOME BIREFRINGENCE-LIKE 3"/>
    <property type="match status" value="1"/>
</dbReference>
<dbReference type="InterPro" id="IPR029962">
    <property type="entry name" value="TBL"/>
</dbReference>
<comment type="similarity">
    <text evidence="2">Belongs to the PC-esterase family. TBL subfamily.</text>
</comment>